<organism evidence="1 2">
    <name type="scientific">Stenotrophomonas nitritireducens</name>
    <dbReference type="NCBI Taxonomy" id="83617"/>
    <lineage>
        <taxon>Bacteria</taxon>
        <taxon>Pseudomonadati</taxon>
        <taxon>Pseudomonadota</taxon>
        <taxon>Gammaproteobacteria</taxon>
        <taxon>Lysobacterales</taxon>
        <taxon>Lysobacteraceae</taxon>
        <taxon>Stenotrophomonas</taxon>
    </lineage>
</organism>
<proteinExistence type="predicted"/>
<gene>
    <name evidence="1" type="ORF">ABB22_13200</name>
</gene>
<comment type="caution">
    <text evidence="1">The sequence shown here is derived from an EMBL/GenBank/DDBJ whole genome shotgun (WGS) entry which is preliminary data.</text>
</comment>
<accession>A0ABR5NHS0</accession>
<keyword evidence="2" id="KW-1185">Reference proteome</keyword>
<sequence length="115" mass="11958">MAVSPVSPMAIVGMTAQIHRSVQGSSLSKDAGRAWRSSGAAKRHRDVLVAMSGKAATARKGAKCLRKTLLAVRESAIAADGMQGPAAFFFHAPGAACQRAPRARCGVERARAANE</sequence>
<name>A0ABR5NHS0_9GAMM</name>
<protein>
    <submittedName>
        <fullName evidence="1">Uncharacterized protein</fullName>
    </submittedName>
</protein>
<evidence type="ECO:0000313" key="1">
    <source>
        <dbReference type="EMBL" id="KRG56086.1"/>
    </source>
</evidence>
<evidence type="ECO:0000313" key="2">
    <source>
        <dbReference type="Proteomes" id="UP000050902"/>
    </source>
</evidence>
<reference evidence="1 2" key="1">
    <citation type="submission" date="2015-05" db="EMBL/GenBank/DDBJ databases">
        <title>Genome sequencing and analysis of members of genus Stenotrophomonas.</title>
        <authorList>
            <person name="Patil P.P."/>
            <person name="Midha S."/>
            <person name="Patil P.B."/>
        </authorList>
    </citation>
    <scope>NUCLEOTIDE SEQUENCE [LARGE SCALE GENOMIC DNA]</scope>
    <source>
        <strain evidence="1 2">DSM 12575</strain>
    </source>
</reference>
<dbReference type="Proteomes" id="UP000050902">
    <property type="component" value="Unassembled WGS sequence"/>
</dbReference>
<dbReference type="EMBL" id="LDJG01000019">
    <property type="protein sequence ID" value="KRG56086.1"/>
    <property type="molecule type" value="Genomic_DNA"/>
</dbReference>